<feature type="domain" description="Thioredoxin" evidence="5">
    <location>
        <begin position="33"/>
        <end position="170"/>
    </location>
</feature>
<name>A0A7W6HXQ4_9BACT</name>
<evidence type="ECO:0000313" key="7">
    <source>
        <dbReference type="Proteomes" id="UP000546007"/>
    </source>
</evidence>
<comment type="subcellular location">
    <subcellularLocation>
        <location evidence="1">Cell envelope</location>
    </subcellularLocation>
</comment>
<dbReference type="GO" id="GO:0016853">
    <property type="term" value="F:isomerase activity"/>
    <property type="evidence" value="ECO:0007669"/>
    <property type="project" value="UniProtKB-KW"/>
</dbReference>
<dbReference type="Proteomes" id="UP000546007">
    <property type="component" value="Unassembled WGS sequence"/>
</dbReference>
<keyword evidence="6" id="KW-0413">Isomerase</keyword>
<reference evidence="6 7" key="1">
    <citation type="submission" date="2020-08" db="EMBL/GenBank/DDBJ databases">
        <title>Genomic Encyclopedia of Type Strains, Phase IV (KMG-IV): sequencing the most valuable type-strain genomes for metagenomic binning, comparative biology and taxonomic classification.</title>
        <authorList>
            <person name="Goeker M."/>
        </authorList>
    </citation>
    <scope>NUCLEOTIDE SEQUENCE [LARGE SCALE GENOMIC DNA]</scope>
    <source>
        <strain evidence="6 7">DSM 105721</strain>
    </source>
</reference>
<keyword evidence="7" id="KW-1185">Reference proteome</keyword>
<dbReference type="Gene3D" id="3.40.30.10">
    <property type="entry name" value="Glutaredoxin"/>
    <property type="match status" value="1"/>
</dbReference>
<sequence>MMKWLFIFFMVCPLIGWSQIRVEPVLVHDTVELKVGDRVPGFIFRDTAKQEISLKQFKGKYVVIDVWASWCYPCKKEYPTLRRLSKEYKNVVFVSLSCDTEEQRWRNELWWGKMDGYQWWIAGDESSMIAFRVKAIPRLILLDRKGRVMDLKLPQPSSPEFEKILKELEKDNKK</sequence>
<dbReference type="InterPro" id="IPR013766">
    <property type="entry name" value="Thioredoxin_domain"/>
</dbReference>
<dbReference type="AlphaFoldDB" id="A0A7W6HXQ4"/>
<keyword evidence="4" id="KW-0676">Redox-active center</keyword>
<dbReference type="InterPro" id="IPR050553">
    <property type="entry name" value="Thioredoxin_ResA/DsbE_sf"/>
</dbReference>
<dbReference type="InterPro" id="IPR036249">
    <property type="entry name" value="Thioredoxin-like_sf"/>
</dbReference>
<keyword evidence="3" id="KW-1015">Disulfide bond</keyword>
<dbReference type="PROSITE" id="PS51352">
    <property type="entry name" value="THIOREDOXIN_2"/>
    <property type="match status" value="1"/>
</dbReference>
<dbReference type="Pfam" id="PF08534">
    <property type="entry name" value="Redoxin"/>
    <property type="match status" value="1"/>
</dbReference>
<dbReference type="RefSeq" id="WP_124318311.1">
    <property type="nucleotide sequence ID" value="NZ_AP028155.1"/>
</dbReference>
<dbReference type="CDD" id="cd02966">
    <property type="entry name" value="TlpA_like_family"/>
    <property type="match status" value="1"/>
</dbReference>
<dbReference type="InterPro" id="IPR013740">
    <property type="entry name" value="Redoxin"/>
</dbReference>
<evidence type="ECO:0000256" key="1">
    <source>
        <dbReference type="ARBA" id="ARBA00004196"/>
    </source>
</evidence>
<evidence type="ECO:0000256" key="2">
    <source>
        <dbReference type="ARBA" id="ARBA00022748"/>
    </source>
</evidence>
<evidence type="ECO:0000259" key="5">
    <source>
        <dbReference type="PROSITE" id="PS51352"/>
    </source>
</evidence>
<dbReference type="SUPFAM" id="SSF52833">
    <property type="entry name" value="Thioredoxin-like"/>
    <property type="match status" value="1"/>
</dbReference>
<dbReference type="GO" id="GO:0016491">
    <property type="term" value="F:oxidoreductase activity"/>
    <property type="evidence" value="ECO:0007669"/>
    <property type="project" value="InterPro"/>
</dbReference>
<evidence type="ECO:0000256" key="4">
    <source>
        <dbReference type="ARBA" id="ARBA00023284"/>
    </source>
</evidence>
<dbReference type="EMBL" id="JACIES010000007">
    <property type="protein sequence ID" value="MBB4026892.1"/>
    <property type="molecule type" value="Genomic_DNA"/>
</dbReference>
<evidence type="ECO:0000256" key="3">
    <source>
        <dbReference type="ARBA" id="ARBA00023157"/>
    </source>
</evidence>
<proteinExistence type="predicted"/>
<organism evidence="6 7">
    <name type="scientific">Butyricimonas faecihominis</name>
    <dbReference type="NCBI Taxonomy" id="1472416"/>
    <lineage>
        <taxon>Bacteria</taxon>
        <taxon>Pseudomonadati</taxon>
        <taxon>Bacteroidota</taxon>
        <taxon>Bacteroidia</taxon>
        <taxon>Bacteroidales</taxon>
        <taxon>Odoribacteraceae</taxon>
        <taxon>Butyricimonas</taxon>
    </lineage>
</organism>
<protein>
    <submittedName>
        <fullName evidence="6">Thiol-disulfide isomerase/thioredoxin</fullName>
    </submittedName>
</protein>
<dbReference type="OrthoDB" id="1094665at2"/>
<dbReference type="GO" id="GO:0017004">
    <property type="term" value="P:cytochrome complex assembly"/>
    <property type="evidence" value="ECO:0007669"/>
    <property type="project" value="UniProtKB-KW"/>
</dbReference>
<keyword evidence="2" id="KW-0201">Cytochrome c-type biogenesis</keyword>
<dbReference type="PANTHER" id="PTHR42852:SF6">
    <property type="entry name" value="THIOL:DISULFIDE INTERCHANGE PROTEIN DSBE"/>
    <property type="match status" value="1"/>
</dbReference>
<comment type="caution">
    <text evidence="6">The sequence shown here is derived from an EMBL/GenBank/DDBJ whole genome shotgun (WGS) entry which is preliminary data.</text>
</comment>
<evidence type="ECO:0000313" key="6">
    <source>
        <dbReference type="EMBL" id="MBB4026892.1"/>
    </source>
</evidence>
<dbReference type="PANTHER" id="PTHR42852">
    <property type="entry name" value="THIOL:DISULFIDE INTERCHANGE PROTEIN DSBE"/>
    <property type="match status" value="1"/>
</dbReference>
<dbReference type="GeneID" id="93102300"/>
<dbReference type="GO" id="GO:0030313">
    <property type="term" value="C:cell envelope"/>
    <property type="evidence" value="ECO:0007669"/>
    <property type="project" value="UniProtKB-SubCell"/>
</dbReference>
<accession>A0A7W6HXQ4</accession>
<gene>
    <name evidence="6" type="ORF">GGR14_002695</name>
</gene>